<evidence type="ECO:0000313" key="4">
    <source>
        <dbReference type="Proteomes" id="UP000063234"/>
    </source>
</evidence>
<dbReference type="EMBL" id="AP013035">
    <property type="protein sequence ID" value="BAT71092.1"/>
    <property type="molecule type" value="Genomic_DNA"/>
</dbReference>
<protein>
    <submittedName>
        <fullName evidence="3">Trk system potassium uptake protein TrkA</fullName>
    </submittedName>
</protein>
<evidence type="ECO:0000259" key="1">
    <source>
        <dbReference type="PROSITE" id="PS51201"/>
    </source>
</evidence>
<dbReference type="PANTHER" id="PTHR43833">
    <property type="entry name" value="POTASSIUM CHANNEL PROTEIN 2-RELATED-RELATED"/>
    <property type="match status" value="1"/>
</dbReference>
<name>A0A0S3QRY3_THET7</name>
<dbReference type="PROSITE" id="PS51202">
    <property type="entry name" value="RCK_C"/>
    <property type="match status" value="1"/>
</dbReference>
<dbReference type="Gene3D" id="3.40.50.720">
    <property type="entry name" value="NAD(P)-binding Rossmann-like Domain"/>
    <property type="match status" value="1"/>
</dbReference>
<keyword evidence="4" id="KW-1185">Reference proteome</keyword>
<dbReference type="Pfam" id="PF02080">
    <property type="entry name" value="TrkA_C"/>
    <property type="match status" value="1"/>
</dbReference>
<reference evidence="4" key="1">
    <citation type="journal article" date="2018" name="Science">
        <title>A primordial and reversible TCA cycle in a facultatively chemolithoautotrophic thermophile.</title>
        <authorList>
            <person name="Nunoura T."/>
            <person name="Chikaraishi Y."/>
            <person name="Izaki R."/>
            <person name="Suwa T."/>
            <person name="Sato T."/>
            <person name="Harada T."/>
            <person name="Mori K."/>
            <person name="Kato Y."/>
            <person name="Miyazaki M."/>
            <person name="Shimamura S."/>
            <person name="Yanagawa K."/>
            <person name="Shuto A."/>
            <person name="Ohkouchi N."/>
            <person name="Fujita N."/>
            <person name="Takaki Y."/>
            <person name="Atomi H."/>
            <person name="Takai K."/>
        </authorList>
    </citation>
    <scope>NUCLEOTIDE SEQUENCE [LARGE SCALE GENOMIC DNA]</scope>
    <source>
        <strain evidence="4">DSM 17441 / JCM 13301 / NBRC 103674 / ABI70S6</strain>
    </source>
</reference>
<dbReference type="RefSeq" id="WP_068548977.1">
    <property type="nucleotide sequence ID" value="NZ_AP013035.1"/>
</dbReference>
<evidence type="ECO:0000313" key="3">
    <source>
        <dbReference type="EMBL" id="BAT71092.1"/>
    </source>
</evidence>
<dbReference type="SUPFAM" id="SSF116726">
    <property type="entry name" value="TrkA C-terminal domain-like"/>
    <property type="match status" value="1"/>
</dbReference>
<dbReference type="PANTHER" id="PTHR43833:SF7">
    <property type="entry name" value="KTR SYSTEM POTASSIUM UPTAKE PROTEIN C"/>
    <property type="match status" value="1"/>
</dbReference>
<dbReference type="SUPFAM" id="SSF51735">
    <property type="entry name" value="NAD(P)-binding Rossmann-fold domains"/>
    <property type="match status" value="1"/>
</dbReference>
<dbReference type="OrthoDB" id="10660at2"/>
<dbReference type="AlphaFoldDB" id="A0A0S3QRY3"/>
<dbReference type="InterPro" id="IPR036721">
    <property type="entry name" value="RCK_C_sf"/>
</dbReference>
<dbReference type="KEGG" id="ttk:TST_0283"/>
<organism evidence="3 4">
    <name type="scientific">Thermosulfidibacter takaii (strain DSM 17441 / JCM 13301 / NBRC 103674 / ABI70S6)</name>
    <dbReference type="NCBI Taxonomy" id="1298851"/>
    <lineage>
        <taxon>Bacteria</taxon>
        <taxon>Pseudomonadati</taxon>
        <taxon>Thermosulfidibacterota</taxon>
        <taxon>Thermosulfidibacteria</taxon>
        <taxon>Thermosulfidibacterales</taxon>
        <taxon>Thermosulfidibacteraceae</taxon>
    </lineage>
</organism>
<dbReference type="GO" id="GO:0008324">
    <property type="term" value="F:monoatomic cation transmembrane transporter activity"/>
    <property type="evidence" value="ECO:0007669"/>
    <property type="project" value="InterPro"/>
</dbReference>
<dbReference type="PATRIC" id="fig|1298851.3.peg.291"/>
<gene>
    <name evidence="3" type="primary">trkA</name>
    <name evidence="3" type="ORF">TST_0283</name>
</gene>
<dbReference type="InterPro" id="IPR006037">
    <property type="entry name" value="RCK_C"/>
</dbReference>
<dbReference type="GO" id="GO:0006813">
    <property type="term" value="P:potassium ion transport"/>
    <property type="evidence" value="ECO:0007669"/>
    <property type="project" value="InterPro"/>
</dbReference>
<dbReference type="Gene3D" id="3.30.70.1450">
    <property type="entry name" value="Regulator of K+ conductance, C-terminal domain"/>
    <property type="match status" value="1"/>
</dbReference>
<evidence type="ECO:0000259" key="2">
    <source>
        <dbReference type="PROSITE" id="PS51202"/>
    </source>
</evidence>
<dbReference type="Pfam" id="PF02254">
    <property type="entry name" value="TrkA_N"/>
    <property type="match status" value="1"/>
</dbReference>
<dbReference type="Proteomes" id="UP000063234">
    <property type="component" value="Chromosome"/>
</dbReference>
<dbReference type="PROSITE" id="PS51201">
    <property type="entry name" value="RCK_N"/>
    <property type="match status" value="1"/>
</dbReference>
<feature type="domain" description="RCK N-terminal" evidence="1">
    <location>
        <begin position="1"/>
        <end position="118"/>
    </location>
</feature>
<dbReference type="InterPro" id="IPR036291">
    <property type="entry name" value="NAD(P)-bd_dom_sf"/>
</dbReference>
<sequence length="224" mass="24778">MKYFAVIGIGRFGYSVAKTLTEMGCQVLAIDKSEERLRQLEGVVTQVVQADATDEKALRAAGIKDVDAVIVAIGQNMEASILVSLILKELGVPYIVSKAINRLHAKVLERIGCDRVVLPEEEMGIRVARSLVSPNVMDELDLSEKVRIYEIKVPGVITGKTLGELDFRKRFGLNVVAVKSKDGSLETSPTADTMLKEGDYIFVIGDEESMEDFEKQLKKMEKKK</sequence>
<dbReference type="STRING" id="1298851.TST_0283"/>
<accession>A0A0S3QRY3</accession>
<dbReference type="InterPro" id="IPR003148">
    <property type="entry name" value="RCK_N"/>
</dbReference>
<feature type="domain" description="RCK C-terminal" evidence="2">
    <location>
        <begin position="134"/>
        <end position="219"/>
    </location>
</feature>
<proteinExistence type="predicted"/>
<dbReference type="InterPro" id="IPR050721">
    <property type="entry name" value="Trk_Ktr_HKT_K-transport"/>
</dbReference>